<reference evidence="2" key="1">
    <citation type="journal article" date="2022" name="Int. J. Mol. Sci.">
        <title>Draft Genome of Tanacetum Coccineum: Genomic Comparison of Closely Related Tanacetum-Family Plants.</title>
        <authorList>
            <person name="Yamashiro T."/>
            <person name="Shiraishi A."/>
            <person name="Nakayama K."/>
            <person name="Satake H."/>
        </authorList>
    </citation>
    <scope>NUCLEOTIDE SEQUENCE</scope>
</reference>
<organism evidence="2 3">
    <name type="scientific">Tanacetum coccineum</name>
    <dbReference type="NCBI Taxonomy" id="301880"/>
    <lineage>
        <taxon>Eukaryota</taxon>
        <taxon>Viridiplantae</taxon>
        <taxon>Streptophyta</taxon>
        <taxon>Embryophyta</taxon>
        <taxon>Tracheophyta</taxon>
        <taxon>Spermatophyta</taxon>
        <taxon>Magnoliopsida</taxon>
        <taxon>eudicotyledons</taxon>
        <taxon>Gunneridae</taxon>
        <taxon>Pentapetalae</taxon>
        <taxon>asterids</taxon>
        <taxon>campanulids</taxon>
        <taxon>Asterales</taxon>
        <taxon>Asteraceae</taxon>
        <taxon>Asteroideae</taxon>
        <taxon>Anthemideae</taxon>
        <taxon>Anthemidinae</taxon>
        <taxon>Tanacetum</taxon>
    </lineage>
</organism>
<gene>
    <name evidence="2" type="ORF">Tco_0859380</name>
</gene>
<accession>A0ABQ5BCU1</accession>
<keyword evidence="3" id="KW-1185">Reference proteome</keyword>
<dbReference type="EMBL" id="BQNB010013140">
    <property type="protein sequence ID" value="GJT12338.1"/>
    <property type="molecule type" value="Genomic_DNA"/>
</dbReference>
<comment type="caution">
    <text evidence="2">The sequence shown here is derived from an EMBL/GenBank/DDBJ whole genome shotgun (WGS) entry which is preliminary data.</text>
</comment>
<name>A0ABQ5BCU1_9ASTR</name>
<evidence type="ECO:0000313" key="2">
    <source>
        <dbReference type="EMBL" id="GJT12338.1"/>
    </source>
</evidence>
<reference evidence="2" key="2">
    <citation type="submission" date="2022-01" db="EMBL/GenBank/DDBJ databases">
        <authorList>
            <person name="Yamashiro T."/>
            <person name="Shiraishi A."/>
            <person name="Satake H."/>
            <person name="Nakayama K."/>
        </authorList>
    </citation>
    <scope>NUCLEOTIDE SEQUENCE</scope>
</reference>
<dbReference type="Proteomes" id="UP001151760">
    <property type="component" value="Unassembled WGS sequence"/>
</dbReference>
<sequence>MIGSRSHQVRNNKNKVEAPNRARSSAPKVNRVVERTCGDVGWLKQETVVQIVLWYLDPGYARKHHARESLSALMELSSVNFALGMLDSENDPDCKGKDPWGMG</sequence>
<proteinExistence type="predicted"/>
<evidence type="ECO:0000256" key="1">
    <source>
        <dbReference type="SAM" id="MobiDB-lite"/>
    </source>
</evidence>
<evidence type="ECO:0000313" key="3">
    <source>
        <dbReference type="Proteomes" id="UP001151760"/>
    </source>
</evidence>
<feature type="region of interest" description="Disordered" evidence="1">
    <location>
        <begin position="1"/>
        <end position="29"/>
    </location>
</feature>
<protein>
    <submittedName>
        <fullName evidence="2">Uncharacterized protein</fullName>
    </submittedName>
</protein>